<dbReference type="PANTHER" id="PTHR33307">
    <property type="entry name" value="ALPHA-RHAMNOSIDASE (EUROFUNG)"/>
    <property type="match status" value="1"/>
</dbReference>
<feature type="domain" description="Alpha-L-rhamnosidase six-hairpin glycosidase" evidence="6">
    <location>
        <begin position="403"/>
        <end position="752"/>
    </location>
</feature>
<dbReference type="Gene3D" id="1.50.10.10">
    <property type="match status" value="1"/>
</dbReference>
<evidence type="ECO:0000313" key="8">
    <source>
        <dbReference type="EMBL" id="MDQ0221828.1"/>
    </source>
</evidence>
<proteinExistence type="predicted"/>
<evidence type="ECO:0000259" key="6">
    <source>
        <dbReference type="Pfam" id="PF17389"/>
    </source>
</evidence>
<dbReference type="InterPro" id="IPR008902">
    <property type="entry name" value="Rhamnosid_concanavalin"/>
</dbReference>
<organism evidence="8 9">
    <name type="scientific">Streptococcus moroccensis</name>
    <dbReference type="NCBI Taxonomy" id="1451356"/>
    <lineage>
        <taxon>Bacteria</taxon>
        <taxon>Bacillati</taxon>
        <taxon>Bacillota</taxon>
        <taxon>Bacilli</taxon>
        <taxon>Lactobacillales</taxon>
        <taxon>Streptococcaceae</taxon>
        <taxon>Streptococcus</taxon>
    </lineage>
</organism>
<dbReference type="InterPro" id="IPR008928">
    <property type="entry name" value="6-hairpin_glycosidase_sf"/>
</dbReference>
<evidence type="ECO:0000259" key="7">
    <source>
        <dbReference type="Pfam" id="PF17390"/>
    </source>
</evidence>
<comment type="caution">
    <text evidence="8">The sequence shown here is derived from an EMBL/GenBank/DDBJ whole genome shotgun (WGS) entry which is preliminary data.</text>
</comment>
<dbReference type="InterPro" id="IPR013783">
    <property type="entry name" value="Ig-like_fold"/>
</dbReference>
<dbReference type="EMBL" id="JAUSTM010000003">
    <property type="protein sequence ID" value="MDQ0221828.1"/>
    <property type="molecule type" value="Genomic_DNA"/>
</dbReference>
<dbReference type="Pfam" id="PF17390">
    <property type="entry name" value="Bac_rhamnosid_C"/>
    <property type="match status" value="1"/>
</dbReference>
<keyword evidence="9" id="KW-1185">Reference proteome</keyword>
<accession>A0ABT9YPB9</accession>
<dbReference type="PANTHER" id="PTHR33307:SF6">
    <property type="entry name" value="ALPHA-RHAMNOSIDASE (EUROFUNG)-RELATED"/>
    <property type="match status" value="1"/>
</dbReference>
<dbReference type="SUPFAM" id="SSF48208">
    <property type="entry name" value="Six-hairpin glycosidases"/>
    <property type="match status" value="1"/>
</dbReference>
<dbReference type="Proteomes" id="UP001223079">
    <property type="component" value="Unassembled WGS sequence"/>
</dbReference>
<dbReference type="GO" id="GO:0030596">
    <property type="term" value="F:alpha-L-rhamnosidase activity"/>
    <property type="evidence" value="ECO:0007669"/>
    <property type="project" value="UniProtKB-EC"/>
</dbReference>
<dbReference type="PIRSF" id="PIRSF010631">
    <property type="entry name" value="A-rhamnsds"/>
    <property type="match status" value="1"/>
</dbReference>
<evidence type="ECO:0000256" key="2">
    <source>
        <dbReference type="ARBA" id="ARBA00012652"/>
    </source>
</evidence>
<evidence type="ECO:0000259" key="4">
    <source>
        <dbReference type="Pfam" id="PF05592"/>
    </source>
</evidence>
<protein>
    <recommendedName>
        <fullName evidence="2">alpha-L-rhamnosidase</fullName>
        <ecNumber evidence="2">3.2.1.40</ecNumber>
    </recommendedName>
</protein>
<dbReference type="Gene3D" id="2.60.420.10">
    <property type="entry name" value="Maltose phosphorylase, domain 3"/>
    <property type="match status" value="1"/>
</dbReference>
<dbReference type="InterPro" id="IPR035396">
    <property type="entry name" value="Bac_rhamnosid6H"/>
</dbReference>
<dbReference type="InterPro" id="IPR035398">
    <property type="entry name" value="Bac_rhamnosid_C"/>
</dbReference>
<comment type="catalytic activity">
    <reaction evidence="1">
        <text>Hydrolysis of terminal non-reducing alpha-L-rhamnose residues in alpha-L-rhamnosides.</text>
        <dbReference type="EC" id="3.2.1.40"/>
    </reaction>
</comment>
<evidence type="ECO:0000259" key="5">
    <source>
        <dbReference type="Pfam" id="PF08531"/>
    </source>
</evidence>
<evidence type="ECO:0000256" key="1">
    <source>
        <dbReference type="ARBA" id="ARBA00001445"/>
    </source>
</evidence>
<dbReference type="RefSeq" id="WP_307121062.1">
    <property type="nucleotide sequence ID" value="NZ_JAUSTM010000003.1"/>
</dbReference>
<keyword evidence="8" id="KW-0326">Glycosidase</keyword>
<name>A0ABT9YPB9_9STRE</name>
<dbReference type="InterPro" id="IPR012341">
    <property type="entry name" value="6hp_glycosidase-like_sf"/>
</dbReference>
<keyword evidence="3 8" id="KW-0378">Hydrolase</keyword>
<dbReference type="Pfam" id="PF17389">
    <property type="entry name" value="Bac_rhamnosid6H"/>
    <property type="match status" value="1"/>
</dbReference>
<evidence type="ECO:0000313" key="9">
    <source>
        <dbReference type="Proteomes" id="UP001223079"/>
    </source>
</evidence>
<gene>
    <name evidence="8" type="ORF">J2S23_000364</name>
</gene>
<dbReference type="Pfam" id="PF05592">
    <property type="entry name" value="Bac_rhamnosid"/>
    <property type="match status" value="1"/>
</dbReference>
<feature type="domain" description="Alpha-L-rhamnosidase concanavalin-like" evidence="4">
    <location>
        <begin position="303"/>
        <end position="399"/>
    </location>
</feature>
<dbReference type="Pfam" id="PF25788">
    <property type="entry name" value="Ig_Rha78A_N"/>
    <property type="match status" value="1"/>
</dbReference>
<reference evidence="8 9" key="1">
    <citation type="submission" date="2023-07" db="EMBL/GenBank/DDBJ databases">
        <title>Genomic Encyclopedia of Type Strains, Phase IV (KMG-IV): sequencing the most valuable type-strain genomes for metagenomic binning, comparative biology and taxonomic classification.</title>
        <authorList>
            <person name="Goeker M."/>
        </authorList>
    </citation>
    <scope>NUCLEOTIDE SEQUENCE [LARGE SCALE GENOMIC DNA]</scope>
    <source>
        <strain evidence="8 9">DSM 105143</strain>
    </source>
</reference>
<dbReference type="EC" id="3.2.1.40" evidence="2"/>
<sequence>MDIKRLKINGIVEPLGFHFDDIIVSWTVENSTGTHSHSECILVALDSEFKNIIFESEQGLLDSSGVSIPITLAPRTRYYVKVLVEDDMGDKAEKITFFETGKRDEDWQGQWITTSQDDEFHPLFSKSFISEKTVKKARLYICGLGLYEAYLGAEKIGNEYLTPNLNDYQSALQVQTYDVTHLIKRENTFSVLLGNGWYKGKYGDENSVPYGAQFGLVAELHIKSTDGEVCVITTDQSWTYIPSNVEQSGIYFGESYNRILWENHDNMPKSAQLMTMSVPLIDRYSLPVVVKETLAVKELIVSPKGETILDFGQNFTGWVEWDNCLPKGTRVQLEFGEILQDGNFYNDNYRTAESVFIYTSNGEKERVRPHFTFFGFRYVKVTGWVGTLDTSMFRGSVVYSDLERTGFIQTGHEKINRLYQNSLWGMKSNFLDLPTDCPQRDERLGWTGDAQVFSKTASYHMDTRAFYHKYLWDMRLEQQKRHGGVPAFIPVPPNSNLAFETAIWGDAATFIPNTLKEFYGVSQYSEIYYKQMKDWVDFVARRLEDVKGTKVALWDFSFQFGDWLALDGPNEQSFKGDTPDDYLATMYFCRSLEIVALFGEALGKAESKTYRSYYEELRQFLLDTYFTPVGHLSSGTQSSYIVALNFNIYRNRAVLIDDFTKLLQKHQNSIKCGFVGAPLICQTLAECGRHDLAYQLLFKETYPSWLYAVNLGATTIWERWNSVLPDGHMSGTGMNSLNHYSYGNVVEFLYRYAAGLAPKEAGFKTVKISPKLNGKLKFCDCQFDSAYGRYRVKWEILENRQVTYDLQIPFNCQAEVELEGCEEVMVLETGNYHFQFETKSDYTQRYHEDSTLGEIFENSAATEIFKKIVPVYELMADNGAMRINQLRELVMLGLSQETEKELLRELKHFKY</sequence>
<dbReference type="InterPro" id="IPR016007">
    <property type="entry name" value="Alpha_rhamnosid"/>
</dbReference>
<evidence type="ECO:0000256" key="3">
    <source>
        <dbReference type="ARBA" id="ARBA00022801"/>
    </source>
</evidence>
<dbReference type="Gene3D" id="2.60.40.10">
    <property type="entry name" value="Immunoglobulins"/>
    <property type="match status" value="1"/>
</dbReference>
<feature type="domain" description="Alpha-L-rhamnosidase C-terminal" evidence="7">
    <location>
        <begin position="755"/>
        <end position="826"/>
    </location>
</feature>
<dbReference type="Gene3D" id="2.60.120.260">
    <property type="entry name" value="Galactose-binding domain-like"/>
    <property type="match status" value="2"/>
</dbReference>
<dbReference type="Pfam" id="PF08531">
    <property type="entry name" value="Bac_rhamnosid_N"/>
    <property type="match status" value="1"/>
</dbReference>
<feature type="domain" description="Bacterial alpha-L-rhamnosidase N-terminal" evidence="5">
    <location>
        <begin position="132"/>
        <end position="259"/>
    </location>
</feature>
<dbReference type="InterPro" id="IPR013737">
    <property type="entry name" value="Bac_rhamnosid_N"/>
</dbReference>